<feature type="domain" description="HMA" evidence="2">
    <location>
        <begin position="140"/>
        <end position="203"/>
    </location>
</feature>
<sequence length="264" mass="31506">MMEAQGFSDHDGSSLDDVLQLFYGDEESTWIIPGYTHDQEVPLVYHQLQEPYMYYYQDEPGAPRYKAQYQQRSHARVQSPTDEYQDVPYMYHQHEDAARYRAQYQRSHAQVQSPTRIYQDVPLYDEARYKAPVAETRYRPSIVELMVPMCCTKCEEKVMETLLEMEGVEAVKTDQYNHRVTVRGFVDPIRVLKRVKKMKKRSEFMPRMLPYQHSFYQSAKPYSHYPQSSQVHALQYYPEDSRAYAQELNYSHSLYAPAYYYHPY</sequence>
<dbReference type="Pfam" id="PF00403">
    <property type="entry name" value="HMA"/>
    <property type="match status" value="1"/>
</dbReference>
<keyword evidence="4" id="KW-1185">Reference proteome</keyword>
<dbReference type="InterPro" id="IPR006121">
    <property type="entry name" value="HMA_dom"/>
</dbReference>
<evidence type="ECO:0000313" key="3">
    <source>
        <dbReference type="EMBL" id="CAK9203900.1"/>
    </source>
</evidence>
<dbReference type="PROSITE" id="PS50846">
    <property type="entry name" value="HMA_2"/>
    <property type="match status" value="1"/>
</dbReference>
<name>A0ABP0TSG0_9BRYO</name>
<evidence type="ECO:0000256" key="1">
    <source>
        <dbReference type="ARBA" id="ARBA00022723"/>
    </source>
</evidence>
<dbReference type="Gene3D" id="3.30.70.100">
    <property type="match status" value="1"/>
</dbReference>
<dbReference type="PANTHER" id="PTHR22814">
    <property type="entry name" value="COPPER TRANSPORT PROTEIN ATOX1-RELATED"/>
    <property type="match status" value="1"/>
</dbReference>
<gene>
    <name evidence="3" type="ORF">CSSPTR1EN2_LOCUS7117</name>
</gene>
<protein>
    <recommendedName>
        <fullName evidence="2">HMA domain-containing protein</fullName>
    </recommendedName>
</protein>
<dbReference type="CDD" id="cd00371">
    <property type="entry name" value="HMA"/>
    <property type="match status" value="1"/>
</dbReference>
<evidence type="ECO:0000313" key="4">
    <source>
        <dbReference type="Proteomes" id="UP001497512"/>
    </source>
</evidence>
<keyword evidence="1" id="KW-0479">Metal-binding</keyword>
<evidence type="ECO:0000259" key="2">
    <source>
        <dbReference type="PROSITE" id="PS50846"/>
    </source>
</evidence>
<dbReference type="EMBL" id="OZ019906">
    <property type="protein sequence ID" value="CAK9203900.1"/>
    <property type="molecule type" value="Genomic_DNA"/>
</dbReference>
<dbReference type="PANTHER" id="PTHR22814:SF336">
    <property type="entry name" value="HEAVY METAL-ASSOCIATED ISOPRENYLATED PLANT PROTEIN 23"/>
    <property type="match status" value="1"/>
</dbReference>
<accession>A0ABP0TSG0</accession>
<reference evidence="3" key="1">
    <citation type="submission" date="2024-02" db="EMBL/GenBank/DDBJ databases">
        <authorList>
            <consortium name="ELIXIR-Norway"/>
            <consortium name="Elixir Norway"/>
        </authorList>
    </citation>
    <scope>NUCLEOTIDE SEQUENCE</scope>
</reference>
<dbReference type="InterPro" id="IPR036163">
    <property type="entry name" value="HMA_dom_sf"/>
</dbReference>
<proteinExistence type="predicted"/>
<dbReference type="SUPFAM" id="SSF55008">
    <property type="entry name" value="HMA, heavy metal-associated domain"/>
    <property type="match status" value="1"/>
</dbReference>
<dbReference type="Proteomes" id="UP001497512">
    <property type="component" value="Chromosome 14"/>
</dbReference>
<organism evidence="3 4">
    <name type="scientific">Sphagnum troendelagicum</name>
    <dbReference type="NCBI Taxonomy" id="128251"/>
    <lineage>
        <taxon>Eukaryota</taxon>
        <taxon>Viridiplantae</taxon>
        <taxon>Streptophyta</taxon>
        <taxon>Embryophyta</taxon>
        <taxon>Bryophyta</taxon>
        <taxon>Sphagnophytina</taxon>
        <taxon>Sphagnopsida</taxon>
        <taxon>Sphagnales</taxon>
        <taxon>Sphagnaceae</taxon>
        <taxon>Sphagnum</taxon>
    </lineage>
</organism>